<dbReference type="Gene3D" id="3.30.70.660">
    <property type="entry name" value="Pseudouridine synthase I, catalytic domain, C-terminal subdomain"/>
    <property type="match status" value="1"/>
</dbReference>
<dbReference type="RefSeq" id="WP_136336495.1">
    <property type="nucleotide sequence ID" value="NZ_QXMP01000006.1"/>
</dbReference>
<dbReference type="CDD" id="cd02570">
    <property type="entry name" value="PseudoU_synth_EcTruA"/>
    <property type="match status" value="1"/>
</dbReference>
<dbReference type="NCBIfam" id="TIGR00071">
    <property type="entry name" value="hisT_truA"/>
    <property type="match status" value="1"/>
</dbReference>
<dbReference type="Pfam" id="PF01416">
    <property type="entry name" value="PseudoU_synth_1"/>
    <property type="match status" value="2"/>
</dbReference>
<proteinExistence type="inferred from homology"/>
<evidence type="ECO:0000256" key="5">
    <source>
        <dbReference type="PIRSR" id="PIRSR001430-1"/>
    </source>
</evidence>
<dbReference type="SUPFAM" id="SSF55120">
    <property type="entry name" value="Pseudouridine synthase"/>
    <property type="match status" value="1"/>
</dbReference>
<protein>
    <recommendedName>
        <fullName evidence="4">tRNA pseudouridine synthase A</fullName>
        <ecNumber evidence="4">5.4.99.12</ecNumber>
    </recommendedName>
    <alternativeName>
        <fullName evidence="4">tRNA pseudouridine(38-40) synthase</fullName>
    </alternativeName>
    <alternativeName>
        <fullName evidence="4">tRNA pseudouridylate synthase I</fullName>
    </alternativeName>
    <alternativeName>
        <fullName evidence="4">tRNA-uridine isomerase I</fullName>
    </alternativeName>
</protein>
<evidence type="ECO:0000256" key="2">
    <source>
        <dbReference type="ARBA" id="ARBA00022694"/>
    </source>
</evidence>
<comment type="caution">
    <text evidence="9">The sequence shown here is derived from an EMBL/GenBank/DDBJ whole genome shotgun (WGS) entry which is preliminary data.</text>
</comment>
<keyword evidence="3 4" id="KW-0413">Isomerase</keyword>
<dbReference type="InterPro" id="IPR020095">
    <property type="entry name" value="PsdUridine_synth_TruA_C"/>
</dbReference>
<dbReference type="FunFam" id="3.30.70.580:FF:000001">
    <property type="entry name" value="tRNA pseudouridine synthase A"/>
    <property type="match status" value="1"/>
</dbReference>
<evidence type="ECO:0000256" key="7">
    <source>
        <dbReference type="RuleBase" id="RU003792"/>
    </source>
</evidence>
<keyword evidence="10" id="KW-1185">Reference proteome</keyword>
<dbReference type="HAMAP" id="MF_00171">
    <property type="entry name" value="TruA"/>
    <property type="match status" value="1"/>
</dbReference>
<evidence type="ECO:0000256" key="3">
    <source>
        <dbReference type="ARBA" id="ARBA00023235"/>
    </source>
</evidence>
<feature type="binding site" evidence="4 6">
    <location>
        <position position="109"/>
    </location>
    <ligand>
        <name>substrate</name>
    </ligand>
</feature>
<organism evidence="9 10">
    <name type="scientific">Robertkochia marina</name>
    <dbReference type="NCBI Taxonomy" id="1227945"/>
    <lineage>
        <taxon>Bacteria</taxon>
        <taxon>Pseudomonadati</taxon>
        <taxon>Bacteroidota</taxon>
        <taxon>Flavobacteriia</taxon>
        <taxon>Flavobacteriales</taxon>
        <taxon>Flavobacteriaceae</taxon>
        <taxon>Robertkochia</taxon>
    </lineage>
</organism>
<evidence type="ECO:0000256" key="6">
    <source>
        <dbReference type="PIRSR" id="PIRSR001430-2"/>
    </source>
</evidence>
<dbReference type="InterPro" id="IPR020103">
    <property type="entry name" value="PsdUridine_synth_cat_dom_sf"/>
</dbReference>
<dbReference type="OrthoDB" id="9811823at2"/>
<dbReference type="PIRSF" id="PIRSF001430">
    <property type="entry name" value="tRNA_psdUrid_synth"/>
    <property type="match status" value="1"/>
</dbReference>
<comment type="function">
    <text evidence="4">Formation of pseudouridine at positions 38, 39 and 40 in the anticodon stem and loop of transfer RNAs.</text>
</comment>
<dbReference type="InterPro" id="IPR001406">
    <property type="entry name" value="PsdUridine_synth_TruA"/>
</dbReference>
<comment type="subunit">
    <text evidence="4">Homodimer.</text>
</comment>
<dbReference type="Proteomes" id="UP000305939">
    <property type="component" value="Unassembled WGS sequence"/>
</dbReference>
<evidence type="ECO:0000256" key="4">
    <source>
        <dbReference type="HAMAP-Rule" id="MF_00171"/>
    </source>
</evidence>
<dbReference type="EC" id="5.4.99.12" evidence="4"/>
<evidence type="ECO:0000313" key="9">
    <source>
        <dbReference type="EMBL" id="THD66424.1"/>
    </source>
</evidence>
<keyword evidence="2 4" id="KW-0819">tRNA processing</keyword>
<comment type="catalytic activity">
    <reaction evidence="4 7">
        <text>uridine(38/39/40) in tRNA = pseudouridine(38/39/40) in tRNA</text>
        <dbReference type="Rhea" id="RHEA:22376"/>
        <dbReference type="Rhea" id="RHEA-COMP:10085"/>
        <dbReference type="Rhea" id="RHEA-COMP:10087"/>
        <dbReference type="ChEBI" id="CHEBI:65314"/>
        <dbReference type="ChEBI" id="CHEBI:65315"/>
        <dbReference type="EC" id="5.4.99.12"/>
    </reaction>
</comment>
<gene>
    <name evidence="4 9" type="primary">truA</name>
    <name evidence="9" type="ORF">E7Z59_11490</name>
</gene>
<reference evidence="9 10" key="1">
    <citation type="submission" date="2019-04" db="EMBL/GenBank/DDBJ databases">
        <title>Draft genome sequence of Robertkochia marina CC-AMO-30D.</title>
        <authorList>
            <person name="Hameed A."/>
            <person name="Lin S.-Y."/>
            <person name="Shahina M."/>
            <person name="Lai W.-A."/>
            <person name="Young C.-C."/>
        </authorList>
    </citation>
    <scope>NUCLEOTIDE SEQUENCE [LARGE SCALE GENOMIC DNA]</scope>
    <source>
        <strain evidence="9 10">CC-AMO-30D</strain>
    </source>
</reference>
<feature type="domain" description="Pseudouridine synthase I TruA alpha/beta" evidence="8">
    <location>
        <begin position="148"/>
        <end position="243"/>
    </location>
</feature>
<dbReference type="GO" id="GO:0003723">
    <property type="term" value="F:RNA binding"/>
    <property type="evidence" value="ECO:0007669"/>
    <property type="project" value="InterPro"/>
</dbReference>
<dbReference type="EMBL" id="SSMC01000003">
    <property type="protein sequence ID" value="THD66424.1"/>
    <property type="molecule type" value="Genomic_DNA"/>
</dbReference>
<accession>A0A4V3UXX2</accession>
<dbReference type="AlphaFoldDB" id="A0A4V3UXX2"/>
<dbReference type="PANTHER" id="PTHR11142:SF0">
    <property type="entry name" value="TRNA PSEUDOURIDINE SYNTHASE-LIKE 1"/>
    <property type="match status" value="1"/>
</dbReference>
<evidence type="ECO:0000256" key="1">
    <source>
        <dbReference type="ARBA" id="ARBA00009375"/>
    </source>
</evidence>
<name>A0A4V3UXX2_9FLAO</name>
<dbReference type="Gene3D" id="3.30.70.580">
    <property type="entry name" value="Pseudouridine synthase I, catalytic domain, N-terminal subdomain"/>
    <property type="match status" value="1"/>
</dbReference>
<comment type="caution">
    <text evidence="4">Lacks conserved residue(s) required for the propagation of feature annotation.</text>
</comment>
<dbReference type="GO" id="GO:0160147">
    <property type="term" value="F:tRNA pseudouridine(38-40) synthase activity"/>
    <property type="evidence" value="ECO:0007669"/>
    <property type="project" value="UniProtKB-EC"/>
</dbReference>
<feature type="domain" description="Pseudouridine synthase I TruA alpha/beta" evidence="8">
    <location>
        <begin position="8"/>
        <end position="103"/>
    </location>
</feature>
<evidence type="ECO:0000259" key="8">
    <source>
        <dbReference type="Pfam" id="PF01416"/>
    </source>
</evidence>
<feature type="active site" description="Nucleophile" evidence="4 5">
    <location>
        <position position="51"/>
    </location>
</feature>
<sequence length="251" mass="28791">MRYFVEFSYHGKAYHGWQRQPNATSVQEILERAFSLLLRQPLAVTGAGRTDAGVHASMMVAHFDTDHPVDMEDLTYRLNRFLPGDIAVHRIYRVQPDAHARFDATSRSYEYHLVQEKSPFLKDLAYEYRAPLDVSKMNSAAALLMEYEDFECFSRSKTDVKTYFCKISRAEWEEVSPSKLIFHITADRFLRNMVRAVVGTLLQIGEGKLDEEGLRRIIMSKNRSEAGASVPAHGLYLTDVSYPKTILKTNE</sequence>
<evidence type="ECO:0000313" key="10">
    <source>
        <dbReference type="Proteomes" id="UP000305939"/>
    </source>
</evidence>
<dbReference type="InterPro" id="IPR020097">
    <property type="entry name" value="PsdUridine_synth_TruA_a/b_dom"/>
</dbReference>
<dbReference type="GO" id="GO:0031119">
    <property type="term" value="P:tRNA pseudouridine synthesis"/>
    <property type="evidence" value="ECO:0007669"/>
    <property type="project" value="UniProtKB-UniRule"/>
</dbReference>
<dbReference type="InterPro" id="IPR020094">
    <property type="entry name" value="TruA/RsuA/RluB/E/F_N"/>
</dbReference>
<comment type="similarity">
    <text evidence="1 4 7">Belongs to the tRNA pseudouridine synthase TruA family.</text>
</comment>
<dbReference type="PANTHER" id="PTHR11142">
    <property type="entry name" value="PSEUDOURIDYLATE SYNTHASE"/>
    <property type="match status" value="1"/>
</dbReference>